<dbReference type="Gene3D" id="1.10.287.950">
    <property type="entry name" value="Methyl-accepting chemotaxis protein"/>
    <property type="match status" value="1"/>
</dbReference>
<proteinExistence type="inferred from homology"/>
<dbReference type="AlphaFoldDB" id="A0A9D9DC34"/>
<feature type="transmembrane region" description="Helical" evidence="6">
    <location>
        <begin position="205"/>
        <end position="229"/>
    </location>
</feature>
<sequence length="567" mass="61201">MSESMAGQAAPAAAKNKKSGGLGRALKGLRIFRLSIQQRVTFSQLLYIVLFAVAAVLIFLANHNQQDRLESIGVDGVYQVGSYAARIDSQLMQAGAEMIKISEGRSSNKSIPALTAIKDVYAALQTQLELLPPSPVKEELDAAFRDYLKPGIEEFDALARALSDGRQVQGDDIVRASEKIYHGTGLLNQGSSDSIYRAATGATELLRWGTLAVLIGLGVMIACFVLTYVSLRRSLHTNTDLLLQALRRVEQGDLTVRVDLDAGDEIGVISRLANSFVESSDKTLGLIQEDIERLHGMVGTNRTAVDNTNEAILDQRNKAQYVTNATAEMEQAVEKVAEFAKSTLDEVKNAEQASETCRMTMSDNITTTHTLSDRLRASSNAINRIHDMGDKIKSIVKTIDDIADQTNLLALNATIEAARAGDAGRGFAIVAEEIRNLASKTALSTKEVGTTIGELDDAVINSVKVMASCEGEMNNSLSQSSKANSSIEEIMGIIATISDMSEQIVSSCEQQAASAGEINRSIANISKLTEDSYEQMSGIHASMSELDELASSQAQVLQRFTLSRRQA</sequence>
<dbReference type="InterPro" id="IPR004090">
    <property type="entry name" value="Chemotax_Me-accpt_rcpt"/>
</dbReference>
<comment type="caution">
    <text evidence="9">The sequence shown here is derived from an EMBL/GenBank/DDBJ whole genome shotgun (WGS) entry which is preliminary data.</text>
</comment>
<evidence type="ECO:0000256" key="4">
    <source>
        <dbReference type="PROSITE-ProRule" id="PRU00284"/>
    </source>
</evidence>
<dbReference type="CDD" id="cd06225">
    <property type="entry name" value="HAMP"/>
    <property type="match status" value="1"/>
</dbReference>
<name>A0A9D9DC34_9GAMM</name>
<protein>
    <submittedName>
        <fullName evidence="9">Methyl-accepting chemotaxis protein</fullName>
    </submittedName>
</protein>
<keyword evidence="6" id="KW-0812">Transmembrane</keyword>
<dbReference type="Proteomes" id="UP000823631">
    <property type="component" value="Unassembled WGS sequence"/>
</dbReference>
<dbReference type="InterPro" id="IPR004089">
    <property type="entry name" value="MCPsignal_dom"/>
</dbReference>
<feature type="domain" description="HAMP" evidence="8">
    <location>
        <begin position="233"/>
        <end position="285"/>
    </location>
</feature>
<dbReference type="GO" id="GO:0006935">
    <property type="term" value="P:chemotaxis"/>
    <property type="evidence" value="ECO:0007669"/>
    <property type="project" value="InterPro"/>
</dbReference>
<dbReference type="FunFam" id="1.10.287.950:FF:000001">
    <property type="entry name" value="Methyl-accepting chemotaxis sensory transducer"/>
    <property type="match status" value="1"/>
</dbReference>
<gene>
    <name evidence="9" type="ORF">IAB19_04645</name>
</gene>
<dbReference type="PROSITE" id="PS50885">
    <property type="entry name" value="HAMP"/>
    <property type="match status" value="1"/>
</dbReference>
<reference evidence="9" key="1">
    <citation type="submission" date="2020-10" db="EMBL/GenBank/DDBJ databases">
        <authorList>
            <person name="Gilroy R."/>
        </authorList>
    </citation>
    <scope>NUCLEOTIDE SEQUENCE</scope>
    <source>
        <strain evidence="9">17213</strain>
    </source>
</reference>
<keyword evidence="2 4" id="KW-0807">Transducer</keyword>
<dbReference type="EMBL" id="JADINH010000099">
    <property type="protein sequence ID" value="MBO8415653.1"/>
    <property type="molecule type" value="Genomic_DNA"/>
</dbReference>
<organism evidence="9 10">
    <name type="scientific">Candidatus Avisuccinivibrio stercorigallinarum</name>
    <dbReference type="NCBI Taxonomy" id="2840704"/>
    <lineage>
        <taxon>Bacteria</taxon>
        <taxon>Pseudomonadati</taxon>
        <taxon>Pseudomonadota</taxon>
        <taxon>Gammaproteobacteria</taxon>
        <taxon>Aeromonadales</taxon>
        <taxon>Succinivibrionaceae</taxon>
        <taxon>Succinivibrionaceae incertae sedis</taxon>
        <taxon>Candidatus Avisuccinivibrio</taxon>
    </lineage>
</organism>
<evidence type="ECO:0000259" key="8">
    <source>
        <dbReference type="PROSITE" id="PS50885"/>
    </source>
</evidence>
<dbReference type="SMART" id="SM00283">
    <property type="entry name" value="MA"/>
    <property type="match status" value="1"/>
</dbReference>
<feature type="region of interest" description="Disordered" evidence="5">
    <location>
        <begin position="1"/>
        <end position="20"/>
    </location>
</feature>
<keyword evidence="6" id="KW-0472">Membrane</keyword>
<dbReference type="GO" id="GO:0016020">
    <property type="term" value="C:membrane"/>
    <property type="evidence" value="ECO:0007669"/>
    <property type="project" value="UniProtKB-SubCell"/>
</dbReference>
<reference evidence="9" key="2">
    <citation type="journal article" date="2021" name="PeerJ">
        <title>Extensive microbial diversity within the chicken gut microbiome revealed by metagenomics and culture.</title>
        <authorList>
            <person name="Gilroy R."/>
            <person name="Ravi A."/>
            <person name="Getino M."/>
            <person name="Pursley I."/>
            <person name="Horton D.L."/>
            <person name="Alikhan N.F."/>
            <person name="Baker D."/>
            <person name="Gharbi K."/>
            <person name="Hall N."/>
            <person name="Watson M."/>
            <person name="Adriaenssens E.M."/>
            <person name="Foster-Nyarko E."/>
            <person name="Jarju S."/>
            <person name="Secka A."/>
            <person name="Antonio M."/>
            <person name="Oren A."/>
            <person name="Chaudhuri R.R."/>
            <person name="La Ragione R."/>
            <person name="Hildebrand F."/>
            <person name="Pallen M.J."/>
        </authorList>
    </citation>
    <scope>NUCLEOTIDE SEQUENCE</scope>
    <source>
        <strain evidence="9">17213</strain>
    </source>
</reference>
<evidence type="ECO:0000256" key="5">
    <source>
        <dbReference type="SAM" id="MobiDB-lite"/>
    </source>
</evidence>
<keyword evidence="6" id="KW-1133">Transmembrane helix</keyword>
<feature type="domain" description="Methyl-accepting transducer" evidence="7">
    <location>
        <begin position="290"/>
        <end position="526"/>
    </location>
</feature>
<dbReference type="PANTHER" id="PTHR32089:SF70">
    <property type="entry name" value="ENERGY TAXIS MODULATING METHYL ACCEPTING SENSORY TRANSDUCER"/>
    <property type="match status" value="1"/>
</dbReference>
<evidence type="ECO:0000259" key="7">
    <source>
        <dbReference type="PROSITE" id="PS50111"/>
    </source>
</evidence>
<accession>A0A9D9DC34</accession>
<dbReference type="GO" id="GO:0004888">
    <property type="term" value="F:transmembrane signaling receptor activity"/>
    <property type="evidence" value="ECO:0007669"/>
    <property type="project" value="InterPro"/>
</dbReference>
<feature type="transmembrane region" description="Helical" evidence="6">
    <location>
        <begin position="42"/>
        <end position="61"/>
    </location>
</feature>
<dbReference type="PANTHER" id="PTHR32089">
    <property type="entry name" value="METHYL-ACCEPTING CHEMOTAXIS PROTEIN MCPB"/>
    <property type="match status" value="1"/>
</dbReference>
<dbReference type="Pfam" id="PF00015">
    <property type="entry name" value="MCPsignal"/>
    <property type="match status" value="1"/>
</dbReference>
<evidence type="ECO:0000256" key="2">
    <source>
        <dbReference type="ARBA" id="ARBA00023224"/>
    </source>
</evidence>
<comment type="subcellular location">
    <subcellularLocation>
        <location evidence="1">Membrane</location>
    </subcellularLocation>
</comment>
<dbReference type="PRINTS" id="PR00260">
    <property type="entry name" value="CHEMTRNSDUCR"/>
</dbReference>
<evidence type="ECO:0000256" key="3">
    <source>
        <dbReference type="ARBA" id="ARBA00029447"/>
    </source>
</evidence>
<dbReference type="InterPro" id="IPR003660">
    <property type="entry name" value="HAMP_dom"/>
</dbReference>
<dbReference type="GO" id="GO:0007165">
    <property type="term" value="P:signal transduction"/>
    <property type="evidence" value="ECO:0007669"/>
    <property type="project" value="UniProtKB-KW"/>
</dbReference>
<evidence type="ECO:0000313" key="9">
    <source>
        <dbReference type="EMBL" id="MBO8415653.1"/>
    </source>
</evidence>
<feature type="compositionally biased region" description="Low complexity" evidence="5">
    <location>
        <begin position="1"/>
        <end position="14"/>
    </location>
</feature>
<comment type="similarity">
    <text evidence="3">Belongs to the methyl-accepting chemotaxis (MCP) protein family.</text>
</comment>
<dbReference type="SUPFAM" id="SSF58104">
    <property type="entry name" value="Methyl-accepting chemotaxis protein (MCP) signaling domain"/>
    <property type="match status" value="1"/>
</dbReference>
<evidence type="ECO:0000256" key="1">
    <source>
        <dbReference type="ARBA" id="ARBA00004370"/>
    </source>
</evidence>
<evidence type="ECO:0000313" key="10">
    <source>
        <dbReference type="Proteomes" id="UP000823631"/>
    </source>
</evidence>
<dbReference type="CDD" id="cd11386">
    <property type="entry name" value="MCP_signal"/>
    <property type="match status" value="1"/>
</dbReference>
<evidence type="ECO:0000256" key="6">
    <source>
        <dbReference type="SAM" id="Phobius"/>
    </source>
</evidence>
<dbReference type="PROSITE" id="PS50111">
    <property type="entry name" value="CHEMOTAXIS_TRANSDUC_2"/>
    <property type="match status" value="1"/>
</dbReference>